<evidence type="ECO:0000256" key="1">
    <source>
        <dbReference type="SAM" id="Phobius"/>
    </source>
</evidence>
<name>A0A0G1UME6_9BACT</name>
<keyword evidence="1" id="KW-1133">Transmembrane helix</keyword>
<keyword evidence="1" id="KW-0472">Membrane</keyword>
<organism evidence="2 3">
    <name type="scientific">Candidatus Gottesmanbacteria bacterium GW2011_GWA1_48_13</name>
    <dbReference type="NCBI Taxonomy" id="1618439"/>
    <lineage>
        <taxon>Bacteria</taxon>
        <taxon>Candidatus Gottesmaniibacteriota</taxon>
    </lineage>
</organism>
<evidence type="ECO:0000313" key="2">
    <source>
        <dbReference type="EMBL" id="KKU95309.1"/>
    </source>
</evidence>
<proteinExistence type="predicted"/>
<evidence type="ECO:0000313" key="3">
    <source>
        <dbReference type="Proteomes" id="UP000034661"/>
    </source>
</evidence>
<feature type="transmembrane region" description="Helical" evidence="1">
    <location>
        <begin position="33"/>
        <end position="56"/>
    </location>
</feature>
<protein>
    <submittedName>
        <fullName evidence="2">Uncharacterized protein</fullName>
    </submittedName>
</protein>
<gene>
    <name evidence="2" type="ORF">UY27_C0023G0017</name>
</gene>
<accession>A0A0G1UME6</accession>
<dbReference type="EMBL" id="LCPJ01000023">
    <property type="protein sequence ID" value="KKU95309.1"/>
    <property type="molecule type" value="Genomic_DNA"/>
</dbReference>
<feature type="transmembrane region" description="Helical" evidence="1">
    <location>
        <begin position="76"/>
        <end position="93"/>
    </location>
</feature>
<dbReference type="InterPro" id="IPR043993">
    <property type="entry name" value="T4SS_pilin"/>
</dbReference>
<dbReference type="Pfam" id="PF18895">
    <property type="entry name" value="T4SS_pilin"/>
    <property type="match status" value="1"/>
</dbReference>
<dbReference type="AlphaFoldDB" id="A0A0G1UME6"/>
<sequence>MTLAQLDITPPPIVTNKFLFNSDNLVGNLLSKLLTYSIILGGLIFMFRFISAGFVYMGSIGDKAKIEAALREISNALIGLIVIVVTFFAIQLIEQAFGITII</sequence>
<comment type="caution">
    <text evidence="2">The sequence shown here is derived from an EMBL/GenBank/DDBJ whole genome shotgun (WGS) entry which is preliminary data.</text>
</comment>
<dbReference type="Proteomes" id="UP000034661">
    <property type="component" value="Unassembled WGS sequence"/>
</dbReference>
<keyword evidence="1" id="KW-0812">Transmembrane</keyword>
<reference evidence="2 3" key="1">
    <citation type="journal article" date="2015" name="Nature">
        <title>rRNA introns, odd ribosomes, and small enigmatic genomes across a large radiation of phyla.</title>
        <authorList>
            <person name="Brown C.T."/>
            <person name="Hug L.A."/>
            <person name="Thomas B.C."/>
            <person name="Sharon I."/>
            <person name="Castelle C.J."/>
            <person name="Singh A."/>
            <person name="Wilkins M.J."/>
            <person name="Williams K.H."/>
            <person name="Banfield J.F."/>
        </authorList>
    </citation>
    <scope>NUCLEOTIDE SEQUENCE [LARGE SCALE GENOMIC DNA]</scope>
</reference>